<organism evidence="2 3">
    <name type="scientific">Mucilaginibacter mallensis</name>
    <dbReference type="NCBI Taxonomy" id="652787"/>
    <lineage>
        <taxon>Bacteria</taxon>
        <taxon>Pseudomonadati</taxon>
        <taxon>Bacteroidota</taxon>
        <taxon>Sphingobacteriia</taxon>
        <taxon>Sphingobacteriales</taxon>
        <taxon>Sphingobacteriaceae</taxon>
        <taxon>Mucilaginibacter</taxon>
    </lineage>
</organism>
<keyword evidence="3" id="KW-1185">Reference proteome</keyword>
<keyword evidence="1" id="KW-0732">Signal</keyword>
<reference evidence="2 3" key="1">
    <citation type="submission" date="2016-10" db="EMBL/GenBank/DDBJ databases">
        <authorList>
            <person name="de Groot N.N."/>
        </authorList>
    </citation>
    <scope>NUCLEOTIDE SEQUENCE [LARGE SCALE GENOMIC DNA]</scope>
    <source>
        <strain evidence="2 3">MP1X4</strain>
    </source>
</reference>
<dbReference type="InterPro" id="IPR041662">
    <property type="entry name" value="SusD-like_2"/>
</dbReference>
<dbReference type="OrthoDB" id="9766256at2"/>
<accession>A0A1H1PH67</accession>
<dbReference type="EMBL" id="LT629740">
    <property type="protein sequence ID" value="SDS10628.1"/>
    <property type="molecule type" value="Genomic_DNA"/>
</dbReference>
<sequence>MKKKLITYSSLLTMGLFLATGCTKNFDKLNTDPTAFSASNFDPNYLLTTAQLNYTGSQDFSYDTWRADLIYCSDMIQGTATSIGYWAGDKYLSNPDYLAAYWQSDGGGDGAYAEQVKPIVDMVTTTTGVAKYNNLHQIGRIMKALIFERITDLYGDVPYSQAGDGYYGKILFPVYDKQQAIYTSLISELQDATSKLDPNGDIPTGDAIYGGNIGKWQRFGNSLLLRVAMRLSKVDPATAKTVVQSVVGKTMTGNSDDAFLIHDPTGGRPTVNRVSQVLQGGPENQYVKWSERFIDILQGKVKRTDPIDPVPDPRLAVISVTNYTIGTTTPAGDATPADQKGQPNGYDLSGTPGLTLGSAPGFTTLGDYSCPSTYLTQLGSPTIILTYGETELLLADAAERFGIGGSAASHYTNGVTAAMTYLTEYDPKALVTPAQAATYLAAHPYVAGETGLNMINTQYWELTNTMMDFYESWCNWRRTSSKANPLGYPNLTPVVYPGNATNGTIPRRFPYPTVEAANNPTNYTAAHNAVPGGDTMTGLVWWDVQ</sequence>
<name>A0A1H1PH67_MUCMA</name>
<dbReference type="SUPFAM" id="SSF48452">
    <property type="entry name" value="TPR-like"/>
    <property type="match status" value="1"/>
</dbReference>
<evidence type="ECO:0000256" key="1">
    <source>
        <dbReference type="SAM" id="SignalP"/>
    </source>
</evidence>
<proteinExistence type="predicted"/>
<dbReference type="InterPro" id="IPR011990">
    <property type="entry name" value="TPR-like_helical_dom_sf"/>
</dbReference>
<dbReference type="STRING" id="652787.SAMN05216490_0551"/>
<dbReference type="AlphaFoldDB" id="A0A1H1PH67"/>
<dbReference type="PROSITE" id="PS51257">
    <property type="entry name" value="PROKAR_LIPOPROTEIN"/>
    <property type="match status" value="1"/>
</dbReference>
<evidence type="ECO:0000313" key="2">
    <source>
        <dbReference type="EMBL" id="SDS10628.1"/>
    </source>
</evidence>
<dbReference type="Gene3D" id="1.25.40.390">
    <property type="match status" value="1"/>
</dbReference>
<feature type="chain" id="PRO_5009256535" evidence="1">
    <location>
        <begin position="20"/>
        <end position="545"/>
    </location>
</feature>
<dbReference type="RefSeq" id="WP_091368893.1">
    <property type="nucleotide sequence ID" value="NZ_LT629740.1"/>
</dbReference>
<dbReference type="Pfam" id="PF12771">
    <property type="entry name" value="SusD-like_2"/>
    <property type="match status" value="1"/>
</dbReference>
<evidence type="ECO:0000313" key="3">
    <source>
        <dbReference type="Proteomes" id="UP000199679"/>
    </source>
</evidence>
<protein>
    <submittedName>
        <fullName evidence="2">Starch-binding associating with outer membrane</fullName>
    </submittedName>
</protein>
<gene>
    <name evidence="2" type="ORF">SAMN05216490_0551</name>
</gene>
<feature type="signal peptide" evidence="1">
    <location>
        <begin position="1"/>
        <end position="19"/>
    </location>
</feature>
<dbReference type="Proteomes" id="UP000199679">
    <property type="component" value="Chromosome I"/>
</dbReference>